<feature type="compositionally biased region" description="Polar residues" evidence="2">
    <location>
        <begin position="121"/>
        <end position="141"/>
    </location>
</feature>
<dbReference type="Pfam" id="PF00160">
    <property type="entry name" value="Pro_isomerase"/>
    <property type="match status" value="1"/>
</dbReference>
<evidence type="ECO:0000313" key="5">
    <source>
        <dbReference type="EMBL" id="KAG7360291.1"/>
    </source>
</evidence>
<evidence type="ECO:0000259" key="4">
    <source>
        <dbReference type="Pfam" id="PF00160"/>
    </source>
</evidence>
<keyword evidence="5" id="KW-0413">Isomerase</keyword>
<feature type="signal peptide" evidence="3">
    <location>
        <begin position="1"/>
        <end position="19"/>
    </location>
</feature>
<feature type="chain" id="PRO_5039941286" evidence="3">
    <location>
        <begin position="20"/>
        <end position="515"/>
    </location>
</feature>
<keyword evidence="1" id="KW-0175">Coiled coil</keyword>
<evidence type="ECO:0000256" key="2">
    <source>
        <dbReference type="SAM" id="MobiDB-lite"/>
    </source>
</evidence>
<dbReference type="OrthoDB" id="41872at2759"/>
<dbReference type="InterPro" id="IPR002130">
    <property type="entry name" value="Cyclophilin-type_PPIase_dom"/>
</dbReference>
<comment type="caution">
    <text evidence="5">The sequence shown here is derived from an EMBL/GenBank/DDBJ whole genome shotgun (WGS) entry which is preliminary data.</text>
</comment>
<dbReference type="Proteomes" id="UP000693970">
    <property type="component" value="Unassembled WGS sequence"/>
</dbReference>
<dbReference type="AlphaFoldDB" id="A0A9K3LG47"/>
<keyword evidence="6" id="KW-1185">Reference proteome</keyword>
<sequence length="515" mass="57584">MSIYFPFIVVLSQLCVSLGIEEREFTLIVKKVTTTKKTSPAKARTRNKPLFLSKTIYVCVVISCRQPIESKRMVSISSPSLTPSGAMRRRIGSHDSFHGSLADDVYEAPLIDQTSTICTGSDYSDHSSNQPLSPRHSSASYTRKVASEDEIANLPLHWSRSGNPANSQGDDSHHQPPPVPLSLAQKLLQLQNTELPLNDSSSSLVFTARKRRSTFSFAVIGFCLLGFLLYSNARSSLRIAVQEVNDLVEFSEKLSRQLGKADRDMRRLERELAAIDAMEQQREDDEVEERILRQSSVFADPDLIREMNNIQRKLKYSQTKADKLKTQVSEISKRDAIAKYGSGVIRVQLDLIFRLDQDGKPLLDTGPHTLVMEMAPIDLMPHSVYTFLEMVSSGLLDGCSFILNALHVLKAAPLPYDGTSASDKSRAFLEQGLESVAFREYSPDFPHSKYTIGFAADGSPSFYINTEDNREIHVGDPCFAKIVAGFEVVHRLEKMPTRNGIWFETRIGIRSAVIM</sequence>
<accession>A0A9K3LG47</accession>
<reference evidence="5" key="1">
    <citation type="journal article" date="2021" name="Sci. Rep.">
        <title>Diploid genomic architecture of Nitzschia inconspicua, an elite biomass production diatom.</title>
        <authorList>
            <person name="Oliver A."/>
            <person name="Podell S."/>
            <person name="Pinowska A."/>
            <person name="Traller J.C."/>
            <person name="Smith S.R."/>
            <person name="McClure R."/>
            <person name="Beliaev A."/>
            <person name="Bohutskyi P."/>
            <person name="Hill E.A."/>
            <person name="Rabines A."/>
            <person name="Zheng H."/>
            <person name="Allen L.Z."/>
            <person name="Kuo A."/>
            <person name="Grigoriev I.V."/>
            <person name="Allen A.E."/>
            <person name="Hazlebeck D."/>
            <person name="Allen E.E."/>
        </authorList>
    </citation>
    <scope>NUCLEOTIDE SEQUENCE</scope>
    <source>
        <strain evidence="5">Hildebrandi</strain>
    </source>
</reference>
<feature type="domain" description="PPIase cyclophilin-type" evidence="4">
    <location>
        <begin position="378"/>
        <end position="512"/>
    </location>
</feature>
<feature type="region of interest" description="Disordered" evidence="2">
    <location>
        <begin position="121"/>
        <end position="144"/>
    </location>
</feature>
<evidence type="ECO:0000256" key="3">
    <source>
        <dbReference type="SAM" id="SignalP"/>
    </source>
</evidence>
<dbReference type="GO" id="GO:0003755">
    <property type="term" value="F:peptidyl-prolyl cis-trans isomerase activity"/>
    <property type="evidence" value="ECO:0007669"/>
    <property type="project" value="InterPro"/>
</dbReference>
<evidence type="ECO:0000313" key="6">
    <source>
        <dbReference type="Proteomes" id="UP000693970"/>
    </source>
</evidence>
<evidence type="ECO:0000256" key="1">
    <source>
        <dbReference type="SAM" id="Coils"/>
    </source>
</evidence>
<keyword evidence="3" id="KW-0732">Signal</keyword>
<reference evidence="5" key="2">
    <citation type="submission" date="2021-04" db="EMBL/GenBank/DDBJ databases">
        <authorList>
            <person name="Podell S."/>
        </authorList>
    </citation>
    <scope>NUCLEOTIDE SEQUENCE</scope>
    <source>
        <strain evidence="5">Hildebrandi</strain>
    </source>
</reference>
<gene>
    <name evidence="5" type="ORF">IV203_035390</name>
</gene>
<proteinExistence type="predicted"/>
<feature type="coiled-coil region" evidence="1">
    <location>
        <begin position="251"/>
        <end position="327"/>
    </location>
</feature>
<organism evidence="5 6">
    <name type="scientific">Nitzschia inconspicua</name>
    <dbReference type="NCBI Taxonomy" id="303405"/>
    <lineage>
        <taxon>Eukaryota</taxon>
        <taxon>Sar</taxon>
        <taxon>Stramenopiles</taxon>
        <taxon>Ochrophyta</taxon>
        <taxon>Bacillariophyta</taxon>
        <taxon>Bacillariophyceae</taxon>
        <taxon>Bacillariophycidae</taxon>
        <taxon>Bacillariales</taxon>
        <taxon>Bacillariaceae</taxon>
        <taxon>Nitzschia</taxon>
    </lineage>
</organism>
<dbReference type="EMBL" id="JAGRRH010000013">
    <property type="protein sequence ID" value="KAG7360291.1"/>
    <property type="molecule type" value="Genomic_DNA"/>
</dbReference>
<name>A0A9K3LG47_9STRA</name>
<feature type="region of interest" description="Disordered" evidence="2">
    <location>
        <begin position="156"/>
        <end position="180"/>
    </location>
</feature>
<protein>
    <submittedName>
        <fullName evidence="5">Cyclophilin type peptidyl-prolyl cis-trans isomerase</fullName>
    </submittedName>
</protein>
<feature type="compositionally biased region" description="Polar residues" evidence="2">
    <location>
        <begin position="160"/>
        <end position="169"/>
    </location>
</feature>